<dbReference type="GeneID" id="94546146"/>
<gene>
    <name evidence="1" type="ORF">DFP99_0579</name>
</gene>
<evidence type="ECO:0000313" key="1">
    <source>
        <dbReference type="EMBL" id="RDL12147.1"/>
    </source>
</evidence>
<name>A0A288QXN0_9LACO</name>
<dbReference type="Proteomes" id="UP000254912">
    <property type="component" value="Unassembled WGS sequence"/>
</dbReference>
<sequence>MPEIIEVIPELSINETGEFIGAHDVLNWLNEQVVLEVGDSSESYKVAKKHRAEINRLKTLAGKARREWLKLQEQRLDVSVPELHMIAELAEELVLGYDAETASYRQAHKREYLEKAQAYLEEFFVTRNWMVGEFLAENIEGVTITNEEFWTQTGNLNARGKKVLQDAVRLHELDLSKQTILDHVEAKKEQRLGDTIYQILTNVDKDGIYAGSDIVKILLPLKAFIPAGYKPE</sequence>
<accession>A0A288QXN0</accession>
<protein>
    <submittedName>
        <fullName evidence="1">Uncharacterized protein</fullName>
    </submittedName>
</protein>
<proteinExistence type="predicted"/>
<dbReference type="EMBL" id="QRAS01000001">
    <property type="protein sequence ID" value="RDL12147.1"/>
    <property type="molecule type" value="Genomic_DNA"/>
</dbReference>
<comment type="caution">
    <text evidence="1">The sequence shown here is derived from an EMBL/GenBank/DDBJ whole genome shotgun (WGS) entry which is preliminary data.</text>
</comment>
<reference evidence="1 2" key="1">
    <citation type="submission" date="2018-07" db="EMBL/GenBank/DDBJ databases">
        <title>Genomic Encyclopedia of Type Strains, Phase III (KMG-III): the genomes of soil and plant-associated and newly described type strains.</title>
        <authorList>
            <person name="Whitman W."/>
        </authorList>
    </citation>
    <scope>NUCLEOTIDE SEQUENCE [LARGE SCALE GENOMIC DNA]</scope>
    <source>
        <strain evidence="1 2">CECT 7031</strain>
    </source>
</reference>
<organism evidence="1 2">
    <name type="scientific">Weissella soli</name>
    <dbReference type="NCBI Taxonomy" id="155866"/>
    <lineage>
        <taxon>Bacteria</taxon>
        <taxon>Bacillati</taxon>
        <taxon>Bacillota</taxon>
        <taxon>Bacilli</taxon>
        <taxon>Lactobacillales</taxon>
        <taxon>Lactobacillaceae</taxon>
        <taxon>Weissella</taxon>
    </lineage>
</organism>
<evidence type="ECO:0000313" key="2">
    <source>
        <dbReference type="Proteomes" id="UP000254912"/>
    </source>
</evidence>
<dbReference type="RefSeq" id="WP_070230198.1">
    <property type="nucleotide sequence ID" value="NZ_BJYO01000002.1"/>
</dbReference>
<keyword evidence="2" id="KW-1185">Reference proteome</keyword>
<dbReference type="AlphaFoldDB" id="A0A288QXN0"/>
<dbReference type="KEGG" id="wso:WSWS_00950"/>